<organism evidence="2">
    <name type="scientific">marine sediment metagenome</name>
    <dbReference type="NCBI Taxonomy" id="412755"/>
    <lineage>
        <taxon>unclassified sequences</taxon>
        <taxon>metagenomes</taxon>
        <taxon>ecological metagenomes</taxon>
    </lineage>
</organism>
<keyword evidence="1" id="KW-0812">Transmembrane</keyword>
<evidence type="ECO:0000313" key="2">
    <source>
        <dbReference type="EMBL" id="GAF68300.1"/>
    </source>
</evidence>
<dbReference type="AlphaFoldDB" id="X0SWW1"/>
<evidence type="ECO:0008006" key="3">
    <source>
        <dbReference type="Google" id="ProtNLM"/>
    </source>
</evidence>
<proteinExistence type="predicted"/>
<gene>
    <name evidence="2" type="ORF">S01H1_12445</name>
</gene>
<keyword evidence="1" id="KW-1133">Transmembrane helix</keyword>
<name>X0SWW1_9ZZZZ</name>
<dbReference type="EMBL" id="BARS01006388">
    <property type="protein sequence ID" value="GAF68300.1"/>
    <property type="molecule type" value="Genomic_DNA"/>
</dbReference>
<reference evidence="2" key="1">
    <citation type="journal article" date="2014" name="Front. Microbiol.">
        <title>High frequency of phylogenetically diverse reductive dehalogenase-homologous genes in deep subseafloor sedimentary metagenomes.</title>
        <authorList>
            <person name="Kawai M."/>
            <person name="Futagami T."/>
            <person name="Toyoda A."/>
            <person name="Takaki Y."/>
            <person name="Nishi S."/>
            <person name="Hori S."/>
            <person name="Arai W."/>
            <person name="Tsubouchi T."/>
            <person name="Morono Y."/>
            <person name="Uchiyama I."/>
            <person name="Ito T."/>
            <person name="Fujiyama A."/>
            <person name="Inagaki F."/>
            <person name="Takami H."/>
        </authorList>
    </citation>
    <scope>NUCLEOTIDE SEQUENCE</scope>
    <source>
        <strain evidence="2">Expedition CK06-06</strain>
    </source>
</reference>
<protein>
    <recommendedName>
        <fullName evidence="3">LemA family protein</fullName>
    </recommendedName>
</protein>
<accession>X0SWW1</accession>
<sequence>MYGKTEPKESGGKLPGWVVPTAIGGCALIFILVVAGWWVGTSNAEVRLRRTIEAKLTDNKNELSNMMQKISQTAQISDRQAQKTLELVTGYASERGGVKGGGMINALREAIPTQTLGTYEKLIPIIMASRDRWTMRQKELIDLKREHDTLRTIFPASIVVGGRPEIKIVVVATAKATRAMETGIEEEEALFKD</sequence>
<dbReference type="PROSITE" id="PS51257">
    <property type="entry name" value="PROKAR_LIPOPROTEIN"/>
    <property type="match status" value="1"/>
</dbReference>
<comment type="caution">
    <text evidence="2">The sequence shown here is derived from an EMBL/GenBank/DDBJ whole genome shotgun (WGS) entry which is preliminary data.</text>
</comment>
<feature type="transmembrane region" description="Helical" evidence="1">
    <location>
        <begin position="17"/>
        <end position="40"/>
    </location>
</feature>
<keyword evidence="1" id="KW-0472">Membrane</keyword>
<evidence type="ECO:0000256" key="1">
    <source>
        <dbReference type="SAM" id="Phobius"/>
    </source>
</evidence>